<feature type="transmembrane region" description="Helical" evidence="1">
    <location>
        <begin position="582"/>
        <end position="604"/>
    </location>
</feature>
<accession>A0ABQ8IQS2</accession>
<feature type="transmembrane region" description="Helical" evidence="1">
    <location>
        <begin position="542"/>
        <end position="561"/>
    </location>
</feature>
<dbReference type="EMBL" id="NJHN03000129">
    <property type="protein sequence ID" value="KAH9412577.1"/>
    <property type="molecule type" value="Genomic_DNA"/>
</dbReference>
<dbReference type="Proteomes" id="UP000887458">
    <property type="component" value="Unassembled WGS sequence"/>
</dbReference>
<protein>
    <recommendedName>
        <fullName evidence="3">Nose resistant-to-fluoxetine protein N-terminal domain-containing protein</fullName>
    </recommendedName>
</protein>
<keyword evidence="1" id="KW-0812">Transmembrane</keyword>
<dbReference type="PANTHER" id="PTHR11161">
    <property type="entry name" value="O-ACYLTRANSFERASE"/>
    <property type="match status" value="1"/>
</dbReference>
<dbReference type="InterPro" id="IPR052728">
    <property type="entry name" value="O2_lipid_transport_reg"/>
</dbReference>
<dbReference type="Pfam" id="PF20146">
    <property type="entry name" value="NRF"/>
    <property type="match status" value="1"/>
</dbReference>
<keyword evidence="2" id="KW-0732">Signal</keyword>
<feature type="transmembrane region" description="Helical" evidence="1">
    <location>
        <begin position="400"/>
        <end position="417"/>
    </location>
</feature>
<keyword evidence="1" id="KW-0472">Membrane</keyword>
<organism evidence="4 5">
    <name type="scientific">Dermatophagoides pteronyssinus</name>
    <name type="common">European house dust mite</name>
    <dbReference type="NCBI Taxonomy" id="6956"/>
    <lineage>
        <taxon>Eukaryota</taxon>
        <taxon>Metazoa</taxon>
        <taxon>Ecdysozoa</taxon>
        <taxon>Arthropoda</taxon>
        <taxon>Chelicerata</taxon>
        <taxon>Arachnida</taxon>
        <taxon>Acari</taxon>
        <taxon>Acariformes</taxon>
        <taxon>Sarcoptiformes</taxon>
        <taxon>Astigmata</taxon>
        <taxon>Psoroptidia</taxon>
        <taxon>Analgoidea</taxon>
        <taxon>Pyroglyphidae</taxon>
        <taxon>Dermatophagoidinae</taxon>
        <taxon>Dermatophagoides</taxon>
    </lineage>
</organism>
<name>A0ABQ8IQS2_DERPT</name>
<sequence>MAGSYHRRLPLVAALVAIVRIVDSNDDSWNRFSKISNHDIQRIFLPNYLDDLMIFKSNNSDFIDQKCRQDLQSILNEMIYKHKLWATKIFNSWSQTLVSSGFLSGTITDYGDYDQCLHINDVNYRQPIQTEYCLLEFEWPISSKRPFNHNVYHQTIPISNDNDDDETIYTQLARESSIFYYSSIVRGICLPNSCTKNINFLLQKEIFGFKLQRISCYHKPEWPLKPNIIQSIAIFTIGLIISITFVAGLYDYLVKDKNGHSFERILLCFSPMANFRSLIRMKSINQTTTIINADDIDLSFIDGLRFWSNVWIIIAHTFVYEDWNSYKNIFEANEKLKSPIIQSLMQFINPVDVFIFIGGFMASYTTLKNHIRNNDDGNGQKKFNPIIYIGFRYLRFTPQLIIYILLSFLLPLMGFWLNGPLWSKRIEQIEMKCSKTWLYSLIYAQNLIEPENMCGGHTWYLAVDMQLRLLSIIPLWFFVTGKNSSKQGLTITKILVLISIVITSLHIFIKKLPPGLILTSLSDFEGFNSNPIVNEFGRFFQIYFKPWSHSFIYFIGFWYGSRKIFSNKQKYPQSTTWSKMKIIIALAIICIGYIFCTFNTLPWFYGQPYNRFWSAILYPLNRIIFTIILVILFELCLNNSDSIITRFLRWPLFSILSRLTFSVYLNHMLVINILISSRRLLIDLQLISIISLIFINIIYSYLFGFIFTILIDYPCMNILKQIKK</sequence>
<dbReference type="SMART" id="SM00703">
    <property type="entry name" value="NRF"/>
    <property type="match status" value="1"/>
</dbReference>
<feature type="transmembrane region" description="Helical" evidence="1">
    <location>
        <begin position="687"/>
        <end position="711"/>
    </location>
</feature>
<proteinExistence type="predicted"/>
<dbReference type="InterPro" id="IPR006621">
    <property type="entry name" value="Nose-resist-to-fluoxetine_N"/>
</dbReference>
<feature type="signal peptide" evidence="2">
    <location>
        <begin position="1"/>
        <end position="24"/>
    </location>
</feature>
<keyword evidence="5" id="KW-1185">Reference proteome</keyword>
<feature type="transmembrane region" description="Helical" evidence="1">
    <location>
        <begin position="650"/>
        <end position="675"/>
    </location>
</feature>
<feature type="transmembrane region" description="Helical" evidence="1">
    <location>
        <begin position="616"/>
        <end position="638"/>
    </location>
</feature>
<evidence type="ECO:0000256" key="1">
    <source>
        <dbReference type="SAM" id="Phobius"/>
    </source>
</evidence>
<evidence type="ECO:0000313" key="4">
    <source>
        <dbReference type="EMBL" id="KAH9412577.1"/>
    </source>
</evidence>
<dbReference type="Pfam" id="PF01757">
    <property type="entry name" value="Acyl_transf_3"/>
    <property type="match status" value="1"/>
</dbReference>
<gene>
    <name evidence="4" type="ORF">DERP_006539</name>
</gene>
<feature type="transmembrane region" description="Helical" evidence="1">
    <location>
        <begin position="491"/>
        <end position="509"/>
    </location>
</feature>
<feature type="chain" id="PRO_5045199442" description="Nose resistant-to-fluoxetine protein N-terminal domain-containing protein" evidence="2">
    <location>
        <begin position="25"/>
        <end position="724"/>
    </location>
</feature>
<reference evidence="4 5" key="2">
    <citation type="journal article" date="2022" name="Mol. Biol. Evol.">
        <title>Comparative Genomics Reveals Insights into the Divergent Evolution of Astigmatic Mites and Household Pest Adaptations.</title>
        <authorList>
            <person name="Xiong Q."/>
            <person name="Wan A.T."/>
            <person name="Liu X."/>
            <person name="Fung C.S."/>
            <person name="Xiao X."/>
            <person name="Malainual N."/>
            <person name="Hou J."/>
            <person name="Wang L."/>
            <person name="Wang M."/>
            <person name="Yang K.Y."/>
            <person name="Cui Y."/>
            <person name="Leung E.L."/>
            <person name="Nong W."/>
            <person name="Shin S.K."/>
            <person name="Au S.W."/>
            <person name="Jeong K.Y."/>
            <person name="Chew F.T."/>
            <person name="Hui J.H."/>
            <person name="Leung T.F."/>
            <person name="Tungtrongchitr A."/>
            <person name="Zhong N."/>
            <person name="Liu Z."/>
            <person name="Tsui S.K."/>
        </authorList>
    </citation>
    <scope>NUCLEOTIDE SEQUENCE [LARGE SCALE GENOMIC DNA]</scope>
    <source>
        <strain evidence="4">Derp</strain>
    </source>
</reference>
<feature type="domain" description="Nose resistant-to-fluoxetine protein N-terminal" evidence="3">
    <location>
        <begin position="64"/>
        <end position="218"/>
    </location>
</feature>
<dbReference type="InterPro" id="IPR002656">
    <property type="entry name" value="Acyl_transf_3_dom"/>
</dbReference>
<keyword evidence="1" id="KW-1133">Transmembrane helix</keyword>
<evidence type="ECO:0000313" key="5">
    <source>
        <dbReference type="Proteomes" id="UP000887458"/>
    </source>
</evidence>
<comment type="caution">
    <text evidence="4">The sequence shown here is derived from an EMBL/GenBank/DDBJ whole genome shotgun (WGS) entry which is preliminary data.</text>
</comment>
<reference evidence="4 5" key="1">
    <citation type="journal article" date="2018" name="J. Allergy Clin. Immunol.">
        <title>High-quality assembly of Dermatophagoides pteronyssinus genome and transcriptome reveals a wide range of novel allergens.</title>
        <authorList>
            <person name="Liu X.Y."/>
            <person name="Yang K.Y."/>
            <person name="Wang M.Q."/>
            <person name="Kwok J.S."/>
            <person name="Zeng X."/>
            <person name="Yang Z."/>
            <person name="Xiao X.J."/>
            <person name="Lau C.P."/>
            <person name="Li Y."/>
            <person name="Huang Z.M."/>
            <person name="Ba J.G."/>
            <person name="Yim A.K."/>
            <person name="Ouyang C.Y."/>
            <person name="Ngai S.M."/>
            <person name="Chan T.F."/>
            <person name="Leung E.L."/>
            <person name="Liu L."/>
            <person name="Liu Z.G."/>
            <person name="Tsui S.K."/>
        </authorList>
    </citation>
    <scope>NUCLEOTIDE SEQUENCE [LARGE SCALE GENOMIC DNA]</scope>
    <source>
        <strain evidence="4">Derp</strain>
    </source>
</reference>
<feature type="transmembrane region" description="Helical" evidence="1">
    <location>
        <begin position="232"/>
        <end position="254"/>
    </location>
</feature>
<evidence type="ECO:0000256" key="2">
    <source>
        <dbReference type="SAM" id="SignalP"/>
    </source>
</evidence>
<dbReference type="PANTHER" id="PTHR11161:SF0">
    <property type="entry name" value="O-ACYLTRANSFERASE LIKE PROTEIN"/>
    <property type="match status" value="1"/>
</dbReference>
<evidence type="ECO:0000259" key="3">
    <source>
        <dbReference type="SMART" id="SM00703"/>
    </source>
</evidence>